<evidence type="ECO:0000313" key="4">
    <source>
        <dbReference type="EMBL" id="SBR35908.1"/>
    </source>
</evidence>
<feature type="region of interest" description="Disordered" evidence="2">
    <location>
        <begin position="1"/>
        <end position="25"/>
    </location>
</feature>
<dbReference type="AlphaFoldDB" id="A0A1A8KUM2"/>
<dbReference type="Pfam" id="PF06979">
    <property type="entry name" value="TMEM70"/>
    <property type="match status" value="1"/>
</dbReference>
<dbReference type="PANTHER" id="PTHR13281:SF0">
    <property type="entry name" value="TRANSMEMBRANE PROTEIN 70, MITOCHONDRIAL"/>
    <property type="match status" value="1"/>
</dbReference>
<evidence type="ECO:0000256" key="1">
    <source>
        <dbReference type="ARBA" id="ARBA00005280"/>
    </source>
</evidence>
<dbReference type="PANTHER" id="PTHR13281">
    <property type="entry name" value="TRANSMEMBRANE PROTEIN 70, MITOCHONDRIAL"/>
    <property type="match status" value="1"/>
</dbReference>
<dbReference type="InterPro" id="IPR045325">
    <property type="entry name" value="TMEM70/TMEM186/TMEM223"/>
</dbReference>
<keyword evidence="3 4" id="KW-0812">Transmembrane</keyword>
<organism evidence="4">
    <name type="scientific">Nothobranchius kuhntae</name>
    <name type="common">Beira killifish</name>
    <dbReference type="NCBI Taxonomy" id="321403"/>
    <lineage>
        <taxon>Eukaryota</taxon>
        <taxon>Metazoa</taxon>
        <taxon>Chordata</taxon>
        <taxon>Craniata</taxon>
        <taxon>Vertebrata</taxon>
        <taxon>Euteleostomi</taxon>
        <taxon>Actinopterygii</taxon>
        <taxon>Neopterygii</taxon>
        <taxon>Teleostei</taxon>
        <taxon>Neoteleostei</taxon>
        <taxon>Acanthomorphata</taxon>
        <taxon>Ovalentaria</taxon>
        <taxon>Atherinomorphae</taxon>
        <taxon>Cyprinodontiformes</taxon>
        <taxon>Nothobranchiidae</taxon>
        <taxon>Nothobranchius</taxon>
    </lineage>
</organism>
<feature type="transmembrane region" description="Helical" evidence="3">
    <location>
        <begin position="124"/>
        <end position="142"/>
    </location>
</feature>
<keyword evidence="3" id="KW-0472">Membrane</keyword>
<evidence type="ECO:0000256" key="2">
    <source>
        <dbReference type="SAM" id="MobiDB-lite"/>
    </source>
</evidence>
<feature type="transmembrane region" description="Helical" evidence="3">
    <location>
        <begin position="154"/>
        <end position="175"/>
    </location>
</feature>
<comment type="similarity">
    <text evidence="1">Belongs to the TMEM70 family.</text>
</comment>
<feature type="non-terminal residue" evidence="4">
    <location>
        <position position="1"/>
    </location>
</feature>
<evidence type="ECO:0000256" key="3">
    <source>
        <dbReference type="SAM" id="Phobius"/>
    </source>
</evidence>
<proteinExistence type="inferred from homology"/>
<sequence length="263" mass="29143">RRRIRGSSSSRRSRRRKPETSSPNWSVRVPVRLPGGINMLYRLVSCSGRTLARPALLLSVSVKGGGYRYPCSRLVAAGRRSFLSHCKVPSSCPATRCLSTAASSEDGQLIYTGNLGMAVRGVKMFSYCTSGASLIIMPQVLLKTGMGVESFALQVAFCGIIGFFIFITPILLHAITKGYVLRLYHNADTDTYTAITSSVFLTERRCVFTQNQVRIPSISKMFTTFYAGQRGLLVNPDLFPIPQDYNHLMGYDKPFSFSTDHIE</sequence>
<dbReference type="GO" id="GO:0031966">
    <property type="term" value="C:mitochondrial membrane"/>
    <property type="evidence" value="ECO:0007669"/>
    <property type="project" value="TreeGrafter"/>
</dbReference>
<accession>A0A1A8KUM2</accession>
<dbReference type="EMBL" id="HAEE01015858">
    <property type="protein sequence ID" value="SBR35908.1"/>
    <property type="molecule type" value="Transcribed_RNA"/>
</dbReference>
<dbReference type="GO" id="GO:0033615">
    <property type="term" value="P:mitochondrial proton-transporting ATP synthase complex assembly"/>
    <property type="evidence" value="ECO:0007669"/>
    <property type="project" value="TreeGrafter"/>
</dbReference>
<reference evidence="4" key="1">
    <citation type="submission" date="2016-05" db="EMBL/GenBank/DDBJ databases">
        <authorList>
            <person name="Lavstsen T."/>
            <person name="Jespersen J.S."/>
        </authorList>
    </citation>
    <scope>NUCLEOTIDE SEQUENCE</scope>
    <source>
        <tissue evidence="4">Brain</tissue>
    </source>
</reference>
<protein>
    <submittedName>
        <fullName evidence="4">Transmembrane protein 70</fullName>
    </submittedName>
</protein>
<dbReference type="InterPro" id="IPR009724">
    <property type="entry name" value="TMEM70"/>
</dbReference>
<gene>
    <name evidence="4" type="primary">TMEM70</name>
</gene>
<keyword evidence="3" id="KW-1133">Transmembrane helix</keyword>
<reference evidence="4" key="2">
    <citation type="submission" date="2016-06" db="EMBL/GenBank/DDBJ databases">
        <title>The genome of a short-lived fish provides insights into sex chromosome evolution and the genetic control of aging.</title>
        <authorList>
            <person name="Reichwald K."/>
            <person name="Felder M."/>
            <person name="Petzold A."/>
            <person name="Koch P."/>
            <person name="Groth M."/>
            <person name="Platzer M."/>
        </authorList>
    </citation>
    <scope>NUCLEOTIDE SEQUENCE</scope>
    <source>
        <tissue evidence="4">Brain</tissue>
    </source>
</reference>
<name>A0A1A8KUM2_NOTKU</name>
<feature type="compositionally biased region" description="Basic residues" evidence="2">
    <location>
        <begin position="1"/>
        <end position="17"/>
    </location>
</feature>